<feature type="chain" id="PRO_5017384593" evidence="1">
    <location>
        <begin position="39"/>
        <end position="330"/>
    </location>
</feature>
<feature type="signal peptide" evidence="1">
    <location>
        <begin position="1"/>
        <end position="38"/>
    </location>
</feature>
<sequence>MRDTLPEAGRSKVMTARALIHGAFLAATAAAVATPVFAQSGERWQPHQTEAQATVPTPRASGPVTGLTLSCAAQRWVLMFEMEGDTVLKEATLTVDRKPYRLAPFEGMDRNALRLPRLALDPLKTAVRAELALDGEGETASTRFALSLRGSHRAITTLEERCTPRDMSAYDTVTLTPYSSYLELARSLREGDIAAFELATASKPQLTAAMAEFGAGRRVLFTRLCGSSWYFGRSGCNLTGFAFDASADRKPDDTYETQWRVVYDTENARIHTDPKAGQDGWHDLVTLPVAGGGEGSVWRWNGKRYVRHATLADEDETLSGSSLELRPTRD</sequence>
<dbReference type="STRING" id="1121003.SAMN03080618_00659"/>
<gene>
    <name evidence="2" type="ORF">SAMN03080618_00659</name>
</gene>
<dbReference type="AlphaFoldDB" id="A0A1I3IUI8"/>
<dbReference type="OrthoDB" id="8079851at2"/>
<reference evidence="3" key="1">
    <citation type="submission" date="2016-10" db="EMBL/GenBank/DDBJ databases">
        <authorList>
            <person name="Varghese N."/>
            <person name="Submissions S."/>
        </authorList>
    </citation>
    <scope>NUCLEOTIDE SEQUENCE [LARGE SCALE GENOMIC DNA]</scope>
    <source>
        <strain evidence="3">DSM 21857</strain>
    </source>
</reference>
<dbReference type="Proteomes" id="UP000242763">
    <property type="component" value="Unassembled WGS sequence"/>
</dbReference>
<organism evidence="2 3">
    <name type="scientific">Aquamicrobium aerolatum DSM 21857</name>
    <dbReference type="NCBI Taxonomy" id="1121003"/>
    <lineage>
        <taxon>Bacteria</taxon>
        <taxon>Pseudomonadati</taxon>
        <taxon>Pseudomonadota</taxon>
        <taxon>Alphaproteobacteria</taxon>
        <taxon>Hyphomicrobiales</taxon>
        <taxon>Phyllobacteriaceae</taxon>
        <taxon>Aerobium</taxon>
    </lineage>
</organism>
<proteinExistence type="predicted"/>
<accession>A0A1I3IUI8</accession>
<dbReference type="EMBL" id="FORF01000003">
    <property type="protein sequence ID" value="SFI51618.1"/>
    <property type="molecule type" value="Genomic_DNA"/>
</dbReference>
<dbReference type="RefSeq" id="WP_091518571.1">
    <property type="nucleotide sequence ID" value="NZ_FORF01000003.1"/>
</dbReference>
<keyword evidence="1" id="KW-0732">Signal</keyword>
<keyword evidence="3" id="KW-1185">Reference proteome</keyword>
<evidence type="ECO:0000313" key="3">
    <source>
        <dbReference type="Proteomes" id="UP000242763"/>
    </source>
</evidence>
<name>A0A1I3IUI8_9HYPH</name>
<evidence type="ECO:0000256" key="1">
    <source>
        <dbReference type="SAM" id="SignalP"/>
    </source>
</evidence>
<protein>
    <submittedName>
        <fullName evidence="2">Uncharacterized protein</fullName>
    </submittedName>
</protein>
<evidence type="ECO:0000313" key="2">
    <source>
        <dbReference type="EMBL" id="SFI51618.1"/>
    </source>
</evidence>